<comment type="similarity">
    <text evidence="11">Belongs to the amiloride-sensitive sodium channel (TC 1.A.6) family.</text>
</comment>
<comment type="subcellular location">
    <subcellularLocation>
        <location evidence="1">Membrane</location>
        <topology evidence="1">Multi-pass membrane protein</topology>
    </subcellularLocation>
</comment>
<evidence type="ECO:0000256" key="1">
    <source>
        <dbReference type="ARBA" id="ARBA00004141"/>
    </source>
</evidence>
<keyword evidence="8 12" id="KW-0472">Membrane</keyword>
<keyword evidence="14" id="KW-1185">Reference proteome</keyword>
<keyword evidence="7 11" id="KW-0406">Ion transport</keyword>
<dbReference type="Gene3D" id="2.60.470.10">
    <property type="entry name" value="Acid-sensing ion channels like domains"/>
    <property type="match status" value="1"/>
</dbReference>
<dbReference type="Pfam" id="PF00858">
    <property type="entry name" value="ASC"/>
    <property type="match status" value="1"/>
</dbReference>
<evidence type="ECO:0000256" key="8">
    <source>
        <dbReference type="ARBA" id="ARBA00023136"/>
    </source>
</evidence>
<gene>
    <name evidence="13" type="ORF">BpHYR1_054193</name>
</gene>
<evidence type="ECO:0000256" key="11">
    <source>
        <dbReference type="RuleBase" id="RU000679"/>
    </source>
</evidence>
<dbReference type="EMBL" id="REGN01007367">
    <property type="protein sequence ID" value="RNA06508.1"/>
    <property type="molecule type" value="Genomic_DNA"/>
</dbReference>
<dbReference type="PANTHER" id="PTHR11690">
    <property type="entry name" value="AMILORIDE-SENSITIVE SODIUM CHANNEL-RELATED"/>
    <property type="match status" value="1"/>
</dbReference>
<evidence type="ECO:0000256" key="12">
    <source>
        <dbReference type="SAM" id="Phobius"/>
    </source>
</evidence>
<evidence type="ECO:0000256" key="2">
    <source>
        <dbReference type="ARBA" id="ARBA00022448"/>
    </source>
</evidence>
<dbReference type="AlphaFoldDB" id="A0A3M7Q6D6"/>
<accession>A0A3M7Q6D6</accession>
<feature type="transmembrane region" description="Helical" evidence="12">
    <location>
        <begin position="32"/>
        <end position="51"/>
    </location>
</feature>
<dbReference type="GO" id="GO:0015280">
    <property type="term" value="F:ligand-gated sodium channel activity"/>
    <property type="evidence" value="ECO:0007669"/>
    <property type="project" value="TreeGrafter"/>
</dbReference>
<dbReference type="InterPro" id="IPR001873">
    <property type="entry name" value="ENaC"/>
</dbReference>
<dbReference type="Proteomes" id="UP000276133">
    <property type="component" value="Unassembled WGS sequence"/>
</dbReference>
<comment type="caution">
    <text evidence="13">The sequence shown here is derived from an EMBL/GenBank/DDBJ whole genome shotgun (WGS) entry which is preliminary data.</text>
</comment>
<keyword evidence="3 11" id="KW-0894">Sodium channel</keyword>
<evidence type="ECO:0000256" key="10">
    <source>
        <dbReference type="ARBA" id="ARBA00023303"/>
    </source>
</evidence>
<proteinExistence type="inferred from homology"/>
<evidence type="ECO:0000256" key="3">
    <source>
        <dbReference type="ARBA" id="ARBA00022461"/>
    </source>
</evidence>
<keyword evidence="6" id="KW-0915">Sodium</keyword>
<keyword evidence="10 11" id="KW-0407">Ion channel</keyword>
<evidence type="ECO:0000313" key="13">
    <source>
        <dbReference type="EMBL" id="RNA06508.1"/>
    </source>
</evidence>
<keyword evidence="2 11" id="KW-0813">Transport</keyword>
<evidence type="ECO:0000256" key="9">
    <source>
        <dbReference type="ARBA" id="ARBA00023201"/>
    </source>
</evidence>
<protein>
    <submittedName>
        <fullName evidence="13">Amiloride-sensitive sodium channel subunit gamma-like</fullName>
    </submittedName>
</protein>
<feature type="non-terminal residue" evidence="13">
    <location>
        <position position="360"/>
    </location>
</feature>
<keyword evidence="5 12" id="KW-1133">Transmembrane helix</keyword>
<keyword evidence="9 11" id="KW-0739">Sodium transport</keyword>
<dbReference type="OrthoDB" id="5874059at2759"/>
<dbReference type="GO" id="GO:0005886">
    <property type="term" value="C:plasma membrane"/>
    <property type="evidence" value="ECO:0007669"/>
    <property type="project" value="TreeGrafter"/>
</dbReference>
<evidence type="ECO:0000256" key="4">
    <source>
        <dbReference type="ARBA" id="ARBA00022692"/>
    </source>
</evidence>
<dbReference type="PRINTS" id="PR01078">
    <property type="entry name" value="AMINACHANNEL"/>
</dbReference>
<keyword evidence="4 11" id="KW-0812">Transmembrane</keyword>
<evidence type="ECO:0000256" key="7">
    <source>
        <dbReference type="ARBA" id="ARBA00023065"/>
    </source>
</evidence>
<name>A0A3M7Q6D6_BRAPC</name>
<organism evidence="13 14">
    <name type="scientific">Brachionus plicatilis</name>
    <name type="common">Marine rotifer</name>
    <name type="synonym">Brachionus muelleri</name>
    <dbReference type="NCBI Taxonomy" id="10195"/>
    <lineage>
        <taxon>Eukaryota</taxon>
        <taxon>Metazoa</taxon>
        <taxon>Spiralia</taxon>
        <taxon>Gnathifera</taxon>
        <taxon>Rotifera</taxon>
        <taxon>Eurotatoria</taxon>
        <taxon>Monogononta</taxon>
        <taxon>Pseudotrocha</taxon>
        <taxon>Ploima</taxon>
        <taxon>Brachionidae</taxon>
        <taxon>Brachionus</taxon>
    </lineage>
</organism>
<evidence type="ECO:0000256" key="5">
    <source>
        <dbReference type="ARBA" id="ARBA00022989"/>
    </source>
</evidence>
<evidence type="ECO:0000313" key="14">
    <source>
        <dbReference type="Proteomes" id="UP000276133"/>
    </source>
</evidence>
<evidence type="ECO:0000256" key="6">
    <source>
        <dbReference type="ARBA" id="ARBA00023053"/>
    </source>
</evidence>
<reference evidence="13 14" key="1">
    <citation type="journal article" date="2018" name="Sci. Rep.">
        <title>Genomic signatures of local adaptation to the degree of environmental predictability in rotifers.</title>
        <authorList>
            <person name="Franch-Gras L."/>
            <person name="Hahn C."/>
            <person name="Garcia-Roger E.M."/>
            <person name="Carmona M.J."/>
            <person name="Serra M."/>
            <person name="Gomez A."/>
        </authorList>
    </citation>
    <scope>NUCLEOTIDE SEQUENCE [LARGE SCALE GENOMIC DNA]</scope>
    <source>
        <strain evidence="13">HYR1</strain>
    </source>
</reference>
<sequence length="360" mass="41683">MKSKSSFRDVFNKWIEASTAHGISNIFLNKNWFLKFFWILCVLSSVGYCIFNLSRTLNDFLDFNVNIKITNERMASIQFPTVSFCNKCPFNFKENSTNAKNFMKKLKKEALKNLEKNQSLFDNLEEINFNLSNKILERIDIMRKHGFNIDEMLVNCQFNRFVCTKDDFEYFMLPEFGNCYKFNSGKILSKEKILDTKTPGKKNGLRLELYTGILDKDLDLVKSSGINLFIHNHSTVIFSESDSINLSNGFETDIVVSQQHSYKLSKPYSNCIKDPTSIDSFKSDLYQKSIELYGIYQQKTCLIMCYHEYIKMQCGCYFSDALGVTFNSSCNASMINCSKKAYENFQNSAKSLECFDLCPI</sequence>